<reference evidence="1 2" key="1">
    <citation type="journal article" date="2018" name="Mol. Plant">
        <title>The genome of Artemisia annua provides insight into the evolution of Asteraceae family and artemisinin biosynthesis.</title>
        <authorList>
            <person name="Shen Q."/>
            <person name="Zhang L."/>
            <person name="Liao Z."/>
            <person name="Wang S."/>
            <person name="Yan T."/>
            <person name="Shi P."/>
            <person name="Liu M."/>
            <person name="Fu X."/>
            <person name="Pan Q."/>
            <person name="Wang Y."/>
            <person name="Lv Z."/>
            <person name="Lu X."/>
            <person name="Zhang F."/>
            <person name="Jiang W."/>
            <person name="Ma Y."/>
            <person name="Chen M."/>
            <person name="Hao X."/>
            <person name="Li L."/>
            <person name="Tang Y."/>
            <person name="Lv G."/>
            <person name="Zhou Y."/>
            <person name="Sun X."/>
            <person name="Brodelius P.E."/>
            <person name="Rose J.K.C."/>
            <person name="Tang K."/>
        </authorList>
    </citation>
    <scope>NUCLEOTIDE SEQUENCE [LARGE SCALE GENOMIC DNA]</scope>
    <source>
        <strain evidence="2">cv. Huhao1</strain>
        <tissue evidence="1">Leaf</tissue>
    </source>
</reference>
<comment type="caution">
    <text evidence="1">The sequence shown here is derived from an EMBL/GenBank/DDBJ whole genome shotgun (WGS) entry which is preliminary data.</text>
</comment>
<gene>
    <name evidence="1" type="ORF">CTI12_AA627860</name>
</gene>
<dbReference type="InterPro" id="IPR012677">
    <property type="entry name" value="Nucleotide-bd_a/b_plait_sf"/>
</dbReference>
<dbReference type="AlphaFoldDB" id="A0A2U1K9R9"/>
<dbReference type="EMBL" id="PKPP01027965">
    <property type="protein sequence ID" value="PWA27262.1"/>
    <property type="molecule type" value="Genomic_DNA"/>
</dbReference>
<proteinExistence type="predicted"/>
<keyword evidence="2" id="KW-1185">Reference proteome</keyword>
<dbReference type="OrthoDB" id="1704709at2759"/>
<name>A0A2U1K9R9_ARTAN</name>
<accession>A0A2U1K9R9</accession>
<dbReference type="STRING" id="35608.A0A2U1K9R9"/>
<dbReference type="Gene3D" id="3.30.70.330">
    <property type="match status" value="1"/>
</dbReference>
<protein>
    <submittedName>
        <fullName evidence="1">Nucleotide-binding, alpha-beta plait</fullName>
    </submittedName>
</protein>
<sequence length="196" mass="22542">MTSLGKHVALICLVSRFNAYIRCFICMIASALDTYTHTATNGYESLYVRRESIMDYTFSIFIYPFLELHLHKVEKQSAQFYVATTKHNAKVPQNEKIEVLLKSNWSSLSRFEGMHYMDDASVLSSNNRIIQMMHLFFIYVLIIIKISTQLELHRYFYSVGAGVIEEVRLQCDKGFGFVTSNNHAEVALAIQMGNTQ</sequence>
<dbReference type="GO" id="GO:0003676">
    <property type="term" value="F:nucleic acid binding"/>
    <property type="evidence" value="ECO:0007669"/>
    <property type="project" value="InterPro"/>
</dbReference>
<dbReference type="SUPFAM" id="SSF54928">
    <property type="entry name" value="RNA-binding domain, RBD"/>
    <property type="match status" value="1"/>
</dbReference>
<dbReference type="InterPro" id="IPR035979">
    <property type="entry name" value="RBD_domain_sf"/>
</dbReference>
<dbReference type="Proteomes" id="UP000245207">
    <property type="component" value="Unassembled WGS sequence"/>
</dbReference>
<evidence type="ECO:0000313" key="1">
    <source>
        <dbReference type="EMBL" id="PWA27262.1"/>
    </source>
</evidence>
<organism evidence="1 2">
    <name type="scientific">Artemisia annua</name>
    <name type="common">Sweet wormwood</name>
    <dbReference type="NCBI Taxonomy" id="35608"/>
    <lineage>
        <taxon>Eukaryota</taxon>
        <taxon>Viridiplantae</taxon>
        <taxon>Streptophyta</taxon>
        <taxon>Embryophyta</taxon>
        <taxon>Tracheophyta</taxon>
        <taxon>Spermatophyta</taxon>
        <taxon>Magnoliopsida</taxon>
        <taxon>eudicotyledons</taxon>
        <taxon>Gunneridae</taxon>
        <taxon>Pentapetalae</taxon>
        <taxon>asterids</taxon>
        <taxon>campanulids</taxon>
        <taxon>Asterales</taxon>
        <taxon>Asteraceae</taxon>
        <taxon>Asteroideae</taxon>
        <taxon>Anthemideae</taxon>
        <taxon>Artemisiinae</taxon>
        <taxon>Artemisia</taxon>
    </lineage>
</organism>
<evidence type="ECO:0000313" key="2">
    <source>
        <dbReference type="Proteomes" id="UP000245207"/>
    </source>
</evidence>